<evidence type="ECO:0000256" key="3">
    <source>
        <dbReference type="ARBA" id="ARBA00022741"/>
    </source>
</evidence>
<dbReference type="KEGG" id="tot:TOT_020000496"/>
<keyword evidence="7" id="KW-0238">DNA-binding</keyword>
<feature type="region of interest" description="Disordered" evidence="12">
    <location>
        <begin position="760"/>
        <end position="887"/>
    </location>
</feature>
<dbReference type="VEuPathDB" id="PiroplasmaDB:TOT_020000496"/>
<name>J4D7K2_THEOR</name>
<reference evidence="15 16" key="1">
    <citation type="journal article" date="2012" name="MBio">
        <title>Comparative genome analysis of three eukaryotic parasites with differing abilities to transform leukocytes reveals key mediators of Theileria-induced leukocyte transformation.</title>
        <authorList>
            <person name="Hayashida K."/>
            <person name="Hara Y."/>
            <person name="Abe T."/>
            <person name="Yamasaki C."/>
            <person name="Toyoda A."/>
            <person name="Kosuge T."/>
            <person name="Suzuki Y."/>
            <person name="Sato Y."/>
            <person name="Kawashima S."/>
            <person name="Katayama T."/>
            <person name="Wakaguri H."/>
            <person name="Inoue N."/>
            <person name="Homma K."/>
            <person name="Tada-Umezaki M."/>
            <person name="Yagi Y."/>
            <person name="Fujii Y."/>
            <person name="Habara T."/>
            <person name="Kanehisa M."/>
            <person name="Watanabe H."/>
            <person name="Ito K."/>
            <person name="Gojobori T."/>
            <person name="Sugawara H."/>
            <person name="Imanishi T."/>
            <person name="Weir W."/>
            <person name="Gardner M."/>
            <person name="Pain A."/>
            <person name="Shiels B."/>
            <person name="Hattori M."/>
            <person name="Nene V."/>
            <person name="Sugimoto C."/>
        </authorList>
    </citation>
    <scope>NUCLEOTIDE SEQUENCE [LARGE SCALE GENOMIC DNA]</scope>
    <source>
        <strain evidence="15 16">Shintoku</strain>
    </source>
</reference>
<dbReference type="GO" id="GO:0003677">
    <property type="term" value="F:DNA binding"/>
    <property type="evidence" value="ECO:0007669"/>
    <property type="project" value="UniProtKB-KW"/>
</dbReference>
<dbReference type="InterPro" id="IPR032284">
    <property type="entry name" value="RecQ_Zn-bd"/>
</dbReference>
<protein>
    <recommendedName>
        <fullName evidence="11">ATP-dependent DNA helicase</fullName>
        <ecNumber evidence="11">5.6.2.4</ecNumber>
    </recommendedName>
</protein>
<evidence type="ECO:0000256" key="5">
    <source>
        <dbReference type="ARBA" id="ARBA00022806"/>
    </source>
</evidence>
<dbReference type="NCBIfam" id="TIGR00614">
    <property type="entry name" value="recQ_fam"/>
    <property type="match status" value="1"/>
</dbReference>
<keyword evidence="6 11" id="KW-0067">ATP-binding</keyword>
<proteinExistence type="inferred from homology"/>
<dbReference type="InterPro" id="IPR036388">
    <property type="entry name" value="WH-like_DNA-bd_sf"/>
</dbReference>
<feature type="region of interest" description="Disordered" evidence="12">
    <location>
        <begin position="611"/>
        <end position="640"/>
    </location>
</feature>
<feature type="compositionally biased region" description="Basic and acidic residues" evidence="12">
    <location>
        <begin position="798"/>
        <end position="821"/>
    </location>
</feature>
<keyword evidence="5 11" id="KW-0347">Helicase</keyword>
<evidence type="ECO:0000256" key="9">
    <source>
        <dbReference type="ARBA" id="ARBA00023242"/>
    </source>
</evidence>
<dbReference type="AlphaFoldDB" id="J4D7K2"/>
<organism evidence="15 16">
    <name type="scientific">Theileria orientalis strain Shintoku</name>
    <dbReference type="NCBI Taxonomy" id="869250"/>
    <lineage>
        <taxon>Eukaryota</taxon>
        <taxon>Sar</taxon>
        <taxon>Alveolata</taxon>
        <taxon>Apicomplexa</taxon>
        <taxon>Aconoidasida</taxon>
        <taxon>Piroplasmida</taxon>
        <taxon>Theileriidae</taxon>
        <taxon>Theileria</taxon>
    </lineage>
</organism>
<evidence type="ECO:0000256" key="4">
    <source>
        <dbReference type="ARBA" id="ARBA00022801"/>
    </source>
</evidence>
<dbReference type="InterPro" id="IPR011545">
    <property type="entry name" value="DEAD/DEAH_box_helicase_dom"/>
</dbReference>
<dbReference type="OMA" id="STCILMY"/>
<dbReference type="InterPro" id="IPR002464">
    <property type="entry name" value="DNA/RNA_helicase_DEAH_CS"/>
</dbReference>
<feature type="domain" description="Helicase ATP-binding" evidence="13">
    <location>
        <begin position="193"/>
        <end position="385"/>
    </location>
</feature>
<dbReference type="EC" id="5.6.2.4" evidence="11"/>
<dbReference type="OrthoDB" id="10261556at2759"/>
<dbReference type="Gene3D" id="1.10.10.10">
    <property type="entry name" value="Winged helix-like DNA-binding domain superfamily/Winged helix DNA-binding domain"/>
    <property type="match status" value="1"/>
</dbReference>
<sequence length="887" mass="101065">MEHLLEPIPLRHTVGNNYYEYFDQLSKNVHYAKLGGNNHKGCININDKPYTITLSEFFSFVNKCKGPGEPVQVPFTTRKNINIDLFPQFGNTHTEKDPERGYISQKDGKGAGRFSNYQDHEYDSTNENEEERKQNVWEESSKINYNEGEFDLKKLIYSGDKWEQEFEWSNQVKKINEEVFHNPSFRLNQLSAINCILSNNDTFVIIPTGGGKSLCFQLPAVYDTLTGRGSTTIVIMPLLSLIEDQVNRLKELKISCRAIVGDLKLSEKLSILKDLSRGTKGPGGYQGGEGGSDISVLFITPESLVSSNILKNSLLSMYRNGQISRFVLDEVHCVSQWGNDFRPNYGKLGMIRANFPEVPIVALTATATESVIKDVILKLNLRDVVVFKSDFNRKNLEYVVVEKQRSFKLAIKQLTEIVENFKDSCGIVYCFSCNESERVSRELSKVTSCFHYHAQMSTAMRTRVYNDWINDNVRVIVATIAFGMGIDKKDVRFVVHFSLSKSVENYFQESGRAGRDQRKSTCILMYDYHDVERLMLLTSPYSAANRYAKNKKTQDVETNTCKLLSMMDYCEEKILCRRMMLLGYFGQRFTSKCIIPCDNCKITPNSTVTTLNTPSSQATSTNAGSQQANTSAHGGDTTRARAGNLNMPVKPFRLMNFYEHAQHICKSLFSCSRSLTLNDLHKLLMDKSIKQGKGNELLQGYLKSKGIDSKTAMLLLKKMIIHRLLQIRIVQNENSFTLYYIQPNRNYYNYLTSMSKLIMPYPKEPRGEKKPENERRKERAIRDEARKAKIKVKRAKSKDKGAKSDSKKAKPEVKGDKVKSSERKKKEKSEVKTDVTGEHEALISQGKHDKSNDGKPDSSRPKAKRKSESTKRKAGDTEKRTKKPKLE</sequence>
<feature type="domain" description="Helicase C-terminal" evidence="14">
    <location>
        <begin position="410"/>
        <end position="557"/>
    </location>
</feature>
<feature type="compositionally biased region" description="Polar residues" evidence="12">
    <location>
        <begin position="611"/>
        <end position="632"/>
    </location>
</feature>
<evidence type="ECO:0000256" key="8">
    <source>
        <dbReference type="ARBA" id="ARBA00023235"/>
    </source>
</evidence>
<keyword evidence="16" id="KW-1185">Reference proteome</keyword>
<evidence type="ECO:0000256" key="2">
    <source>
        <dbReference type="ARBA" id="ARBA00005446"/>
    </source>
</evidence>
<dbReference type="Pfam" id="PF00270">
    <property type="entry name" value="DEAD"/>
    <property type="match status" value="1"/>
</dbReference>
<feature type="compositionally biased region" description="Basic and acidic residues" evidence="12">
    <location>
        <begin position="763"/>
        <end position="787"/>
    </location>
</feature>
<gene>
    <name evidence="15" type="ORF">TOT_020000496</name>
</gene>
<dbReference type="eggNOG" id="KOG0351">
    <property type="taxonomic scope" value="Eukaryota"/>
</dbReference>
<dbReference type="RefSeq" id="XP_009690536.1">
    <property type="nucleotide sequence ID" value="XM_009692241.1"/>
</dbReference>
<dbReference type="InterPro" id="IPR014001">
    <property type="entry name" value="Helicase_ATP-bd"/>
</dbReference>
<dbReference type="GO" id="GO:0005737">
    <property type="term" value="C:cytoplasm"/>
    <property type="evidence" value="ECO:0007669"/>
    <property type="project" value="TreeGrafter"/>
</dbReference>
<dbReference type="PROSITE" id="PS00690">
    <property type="entry name" value="DEAH_ATP_HELICASE"/>
    <property type="match status" value="1"/>
</dbReference>
<dbReference type="GO" id="GO:0000724">
    <property type="term" value="P:double-strand break repair via homologous recombination"/>
    <property type="evidence" value="ECO:0007669"/>
    <property type="project" value="TreeGrafter"/>
</dbReference>
<dbReference type="GO" id="GO:0005634">
    <property type="term" value="C:nucleus"/>
    <property type="evidence" value="ECO:0007669"/>
    <property type="project" value="UniProtKB-SubCell"/>
</dbReference>
<dbReference type="SMART" id="SM00487">
    <property type="entry name" value="DEXDc"/>
    <property type="match status" value="1"/>
</dbReference>
<evidence type="ECO:0000313" key="15">
    <source>
        <dbReference type="EMBL" id="BAM40235.1"/>
    </source>
</evidence>
<keyword evidence="8" id="KW-0413">Isomerase</keyword>
<evidence type="ECO:0000256" key="6">
    <source>
        <dbReference type="ARBA" id="ARBA00022840"/>
    </source>
</evidence>
<dbReference type="GO" id="GO:0009378">
    <property type="term" value="F:four-way junction helicase activity"/>
    <property type="evidence" value="ECO:0007669"/>
    <property type="project" value="TreeGrafter"/>
</dbReference>
<dbReference type="CDD" id="cd17920">
    <property type="entry name" value="DEXHc_RecQ"/>
    <property type="match status" value="1"/>
</dbReference>
<feature type="compositionally biased region" description="Basic and acidic residues" evidence="12">
    <location>
        <begin position="827"/>
        <end position="887"/>
    </location>
</feature>
<feature type="compositionally biased region" description="Basic and acidic residues" evidence="12">
    <location>
        <begin position="94"/>
        <end position="110"/>
    </location>
</feature>
<dbReference type="InterPro" id="IPR027417">
    <property type="entry name" value="P-loop_NTPase"/>
</dbReference>
<dbReference type="EMBL" id="AP011947">
    <property type="protein sequence ID" value="BAM40235.1"/>
    <property type="molecule type" value="Genomic_DNA"/>
</dbReference>
<comment type="catalytic activity">
    <reaction evidence="11">
        <text>ATP + H2O = ADP + phosphate + H(+)</text>
        <dbReference type="Rhea" id="RHEA:13065"/>
        <dbReference type="ChEBI" id="CHEBI:15377"/>
        <dbReference type="ChEBI" id="CHEBI:15378"/>
        <dbReference type="ChEBI" id="CHEBI:30616"/>
        <dbReference type="ChEBI" id="CHEBI:43474"/>
        <dbReference type="ChEBI" id="CHEBI:456216"/>
    </reaction>
</comment>
<evidence type="ECO:0000256" key="12">
    <source>
        <dbReference type="SAM" id="MobiDB-lite"/>
    </source>
</evidence>
<dbReference type="Proteomes" id="UP000003786">
    <property type="component" value="Chromosome 2"/>
</dbReference>
<dbReference type="PANTHER" id="PTHR13710:SF153">
    <property type="entry name" value="RECQ-LIKE DNA HELICASE BLM"/>
    <property type="match status" value="1"/>
</dbReference>
<dbReference type="Pfam" id="PF16124">
    <property type="entry name" value="RecQ_Zn_bind"/>
    <property type="match status" value="1"/>
</dbReference>
<dbReference type="InterPro" id="IPR004589">
    <property type="entry name" value="DNA_helicase_ATP-dep_RecQ"/>
</dbReference>
<comment type="catalytic activity">
    <reaction evidence="10 11">
        <text>Couples ATP hydrolysis with the unwinding of duplex DNA by translocating in the 3'-5' direction.</text>
        <dbReference type="EC" id="5.6.2.4"/>
    </reaction>
</comment>
<evidence type="ECO:0000256" key="7">
    <source>
        <dbReference type="ARBA" id="ARBA00023125"/>
    </source>
</evidence>
<evidence type="ECO:0000259" key="13">
    <source>
        <dbReference type="PROSITE" id="PS51192"/>
    </source>
</evidence>
<keyword evidence="9 11" id="KW-0539">Nucleus</keyword>
<dbReference type="GO" id="GO:0005694">
    <property type="term" value="C:chromosome"/>
    <property type="evidence" value="ECO:0007669"/>
    <property type="project" value="TreeGrafter"/>
</dbReference>
<dbReference type="PROSITE" id="PS51192">
    <property type="entry name" value="HELICASE_ATP_BIND_1"/>
    <property type="match status" value="1"/>
</dbReference>
<comment type="subcellular location">
    <subcellularLocation>
        <location evidence="1 11">Nucleus</location>
    </subcellularLocation>
</comment>
<dbReference type="InterPro" id="IPR001650">
    <property type="entry name" value="Helicase_C-like"/>
</dbReference>
<accession>J4D7K2</accession>
<keyword evidence="4 11" id="KW-0378">Hydrolase</keyword>
<dbReference type="FunFam" id="3.40.50.300:FF:001389">
    <property type="entry name" value="ATP-dependent DNA helicase RecQ"/>
    <property type="match status" value="1"/>
</dbReference>
<dbReference type="GO" id="GO:0005524">
    <property type="term" value="F:ATP binding"/>
    <property type="evidence" value="ECO:0007669"/>
    <property type="project" value="UniProtKB-KW"/>
</dbReference>
<dbReference type="GO" id="GO:0016887">
    <property type="term" value="F:ATP hydrolysis activity"/>
    <property type="evidence" value="ECO:0007669"/>
    <property type="project" value="RHEA"/>
</dbReference>
<dbReference type="PROSITE" id="PS51194">
    <property type="entry name" value="HELICASE_CTER"/>
    <property type="match status" value="1"/>
</dbReference>
<dbReference type="Pfam" id="PF00271">
    <property type="entry name" value="Helicase_C"/>
    <property type="match status" value="1"/>
</dbReference>
<dbReference type="CDD" id="cd18794">
    <property type="entry name" value="SF2_C_RecQ"/>
    <property type="match status" value="1"/>
</dbReference>
<comment type="similarity">
    <text evidence="2 11">Belongs to the helicase family. RecQ subfamily.</text>
</comment>
<feature type="compositionally biased region" description="Basic residues" evidence="12">
    <location>
        <begin position="788"/>
        <end position="797"/>
    </location>
</feature>
<keyword evidence="3 11" id="KW-0547">Nucleotide-binding</keyword>
<feature type="region of interest" description="Disordered" evidence="12">
    <location>
        <begin position="94"/>
        <end position="135"/>
    </location>
</feature>
<dbReference type="Gene3D" id="3.40.50.300">
    <property type="entry name" value="P-loop containing nucleotide triphosphate hydrolases"/>
    <property type="match status" value="2"/>
</dbReference>
<evidence type="ECO:0000256" key="1">
    <source>
        <dbReference type="ARBA" id="ARBA00004123"/>
    </source>
</evidence>
<evidence type="ECO:0000256" key="11">
    <source>
        <dbReference type="RuleBase" id="RU364117"/>
    </source>
</evidence>
<dbReference type="STRING" id="869250.J4D7K2"/>
<dbReference type="SUPFAM" id="SSF52540">
    <property type="entry name" value="P-loop containing nucleoside triphosphate hydrolases"/>
    <property type="match status" value="1"/>
</dbReference>
<dbReference type="PANTHER" id="PTHR13710">
    <property type="entry name" value="DNA HELICASE RECQ FAMILY MEMBER"/>
    <property type="match status" value="1"/>
</dbReference>
<dbReference type="GO" id="GO:0043138">
    <property type="term" value="F:3'-5' DNA helicase activity"/>
    <property type="evidence" value="ECO:0007669"/>
    <property type="project" value="UniProtKB-EC"/>
</dbReference>
<evidence type="ECO:0000256" key="10">
    <source>
        <dbReference type="ARBA" id="ARBA00034617"/>
    </source>
</evidence>
<evidence type="ECO:0000313" key="16">
    <source>
        <dbReference type="Proteomes" id="UP000003786"/>
    </source>
</evidence>
<dbReference type="SMART" id="SM00490">
    <property type="entry name" value="HELICc"/>
    <property type="match status" value="1"/>
</dbReference>
<evidence type="ECO:0000259" key="14">
    <source>
        <dbReference type="PROSITE" id="PS51194"/>
    </source>
</evidence>
<dbReference type="GeneID" id="20714639"/>